<feature type="non-terminal residue" evidence="2">
    <location>
        <position position="1"/>
    </location>
</feature>
<feature type="compositionally biased region" description="Acidic residues" evidence="1">
    <location>
        <begin position="1"/>
        <end position="11"/>
    </location>
</feature>
<evidence type="ECO:0000313" key="4">
    <source>
        <dbReference type="Proteomes" id="UP001152797"/>
    </source>
</evidence>
<dbReference type="Proteomes" id="UP001152797">
    <property type="component" value="Unassembled WGS sequence"/>
</dbReference>
<sequence length="469" mass="51236">TQTEVPIDDYVEPPTPLPSPTAPNPDFSPVLSLITELDQTSAPSEEGQNDFDAHLELQHDLDLQEQNAQDVAAFNDWITGSGYNGLFWDEIENANEGEPVDFLRQHVEMYLQTRHASMRISPAQYLKDVSNRAELYQKSDAVAGREEFVKLWESLVGTLSSLLGKTKIVQTIVDNAGDETPLLYVNMRLPSKAQSTDALECLQEEAKRRWTAKNLPLGAKQLVVGLSAVAGALGKAEFINAFVAATMAAEKVPVMIVDEANIAFPDCSSNGGNGNGRREAAYRAFATFVALTQEQRKAPVILVASDYAFPLGLQVLGFNKYDALNTIVAPEVEEKLMLSLLKEWVFSQDFGTGNAGLGDLVGDPLTRKHMESLAEKGWSPVEGGAAEEETESQKDARIIAKKNFGAIIGITTPQAGAVWVRQLKEAIKTEAKLSIAAFKIDFFSQQDGNWSKEDEEASIKRGVSKSSPQ</sequence>
<evidence type="ECO:0000313" key="3">
    <source>
        <dbReference type="EMBL" id="CAL4773140.1"/>
    </source>
</evidence>
<dbReference type="OrthoDB" id="435461at2759"/>
<evidence type="ECO:0000256" key="1">
    <source>
        <dbReference type="SAM" id="MobiDB-lite"/>
    </source>
</evidence>
<feature type="region of interest" description="Disordered" evidence="1">
    <location>
        <begin position="1"/>
        <end position="28"/>
    </location>
</feature>
<dbReference type="EMBL" id="CAMXCT010001023">
    <property type="protein sequence ID" value="CAI3985828.1"/>
    <property type="molecule type" value="Genomic_DNA"/>
</dbReference>
<keyword evidence="4" id="KW-1185">Reference proteome</keyword>
<proteinExistence type="predicted"/>
<name>A0A9P1C6X0_9DINO</name>
<dbReference type="AlphaFoldDB" id="A0A9P1C6X0"/>
<evidence type="ECO:0000313" key="2">
    <source>
        <dbReference type="EMBL" id="CAI3985828.1"/>
    </source>
</evidence>
<gene>
    <name evidence="2" type="ORF">C1SCF055_LOCUS13233</name>
</gene>
<feature type="region of interest" description="Disordered" evidence="1">
    <location>
        <begin position="448"/>
        <end position="469"/>
    </location>
</feature>
<reference evidence="3 4" key="2">
    <citation type="submission" date="2024-05" db="EMBL/GenBank/DDBJ databases">
        <authorList>
            <person name="Chen Y."/>
            <person name="Shah S."/>
            <person name="Dougan E. K."/>
            <person name="Thang M."/>
            <person name="Chan C."/>
        </authorList>
    </citation>
    <scope>NUCLEOTIDE SEQUENCE [LARGE SCALE GENOMIC DNA]</scope>
</reference>
<feature type="compositionally biased region" description="Pro residues" evidence="1">
    <location>
        <begin position="13"/>
        <end position="23"/>
    </location>
</feature>
<organism evidence="2">
    <name type="scientific">Cladocopium goreaui</name>
    <dbReference type="NCBI Taxonomy" id="2562237"/>
    <lineage>
        <taxon>Eukaryota</taxon>
        <taxon>Sar</taxon>
        <taxon>Alveolata</taxon>
        <taxon>Dinophyceae</taxon>
        <taxon>Suessiales</taxon>
        <taxon>Symbiodiniaceae</taxon>
        <taxon>Cladocopium</taxon>
    </lineage>
</organism>
<dbReference type="EMBL" id="CAMXCT030001023">
    <property type="protein sequence ID" value="CAL4773140.1"/>
    <property type="molecule type" value="Genomic_DNA"/>
</dbReference>
<accession>A0A9P1C6X0</accession>
<dbReference type="EMBL" id="CAMXCT020001023">
    <property type="protein sequence ID" value="CAL1139203.1"/>
    <property type="molecule type" value="Genomic_DNA"/>
</dbReference>
<reference evidence="2" key="1">
    <citation type="submission" date="2022-10" db="EMBL/GenBank/DDBJ databases">
        <authorList>
            <person name="Chen Y."/>
            <person name="Dougan E. K."/>
            <person name="Chan C."/>
            <person name="Rhodes N."/>
            <person name="Thang M."/>
        </authorList>
    </citation>
    <scope>NUCLEOTIDE SEQUENCE</scope>
</reference>
<comment type="caution">
    <text evidence="2">The sequence shown here is derived from an EMBL/GenBank/DDBJ whole genome shotgun (WGS) entry which is preliminary data.</text>
</comment>
<protein>
    <submittedName>
        <fullName evidence="3">HNH domain-containing protein</fullName>
    </submittedName>
</protein>